<sequence>MAIKASSQITIVDIDDVGRLSVYLNSSLPLSSIYDPNKDSYTPSWASTNLKITPVIYFNEKALSPASPGVTVSWKRREGASTEGNLTAGETVSGGILTVNQNKLGAAASGLLSYICYVTYMDPESGVTVNAQSLLSYSLLQNAVELHYISIAGGNVFLYDASGNLTGESQLALTATATNVTVTGWQYKNASGEFVSYPTTSDNASLTSSTLYVKPSHAIFFHDVATIRVTTDDPDVYDIHSIYKVRDGAHSAVGVLTNESHTLYANSAGSVSSYAGAASTLAVYENGKDIVDTFTVTVTPSSGITGTQSADQKTYTITGCTVDTGYVDFTASRSGYASITKRFAVTRVKGGAAGASARTYFIDASTLVLNKNISNVFTPKTVTFSAFYREGTSAARQAYAGRFLIAESADGTAFTTKYTSSADETSKEYTPSSPNIAAVRCTLYASGGTTASLDVQTVAVTRDGATGAAGAGGTSVVVGNESQVIPCSSSGTVLNAMDVTIPFCGYQGISKAACTVAAGALPAGVTVKSNTPASAGTDGSLVLSFAAGSALGAAAAMNGTIDLTFTCNSTTVVKKFTWTKAKAAVNGENAVLFEIISPAGNVIVNSGNNVVLETIMYSGASAVTPTAYVWKKYTSGSWTAVSGQTSSKLTVTPDMVDAIASFSCTGTYGGKTYTAYATVTDKQDNYSVDIISTLGTQVKNGEGSGVLYYRLYQNGKEVDLLKTTAFLTAAPASPASGDFYYHIDKANNKVTLKKYNGSAWVDASGPDLPQAAYHTYRLDKDSLPMDEGEAWKTEKVVYVDGSMIDTKCTFVVEVI</sequence>
<dbReference type="AlphaFoldDB" id="A0A4Q7PK65"/>
<gene>
    <name evidence="1" type="ORF">EV209_1545</name>
</gene>
<dbReference type="EMBL" id="SGXF01000002">
    <property type="protein sequence ID" value="RZT01104.1"/>
    <property type="molecule type" value="Genomic_DNA"/>
</dbReference>
<comment type="caution">
    <text evidence="1">The sequence shown here is derived from an EMBL/GenBank/DDBJ whole genome shotgun (WGS) entry which is preliminary data.</text>
</comment>
<dbReference type="RefSeq" id="WP_130434699.1">
    <property type="nucleotide sequence ID" value="NZ_SGXF01000002.1"/>
</dbReference>
<protein>
    <submittedName>
        <fullName evidence="1">Uncharacterized protein</fullName>
    </submittedName>
</protein>
<dbReference type="OrthoDB" id="1077085at2"/>
<organism evidence="1 2">
    <name type="scientific">Cuneatibacter caecimuris</name>
    <dbReference type="NCBI Taxonomy" id="1796618"/>
    <lineage>
        <taxon>Bacteria</taxon>
        <taxon>Bacillati</taxon>
        <taxon>Bacillota</taxon>
        <taxon>Clostridia</taxon>
        <taxon>Lachnospirales</taxon>
        <taxon>Lachnospiraceae</taxon>
        <taxon>Cuneatibacter</taxon>
    </lineage>
</organism>
<dbReference type="Proteomes" id="UP000292927">
    <property type="component" value="Unassembled WGS sequence"/>
</dbReference>
<keyword evidence="2" id="KW-1185">Reference proteome</keyword>
<evidence type="ECO:0000313" key="2">
    <source>
        <dbReference type="Proteomes" id="UP000292927"/>
    </source>
</evidence>
<evidence type="ECO:0000313" key="1">
    <source>
        <dbReference type="EMBL" id="RZT01104.1"/>
    </source>
</evidence>
<proteinExistence type="predicted"/>
<reference evidence="1 2" key="1">
    <citation type="submission" date="2019-02" db="EMBL/GenBank/DDBJ databases">
        <title>Genomic Encyclopedia of Type Strains, Phase IV (KMG-IV): sequencing the most valuable type-strain genomes for metagenomic binning, comparative biology and taxonomic classification.</title>
        <authorList>
            <person name="Goeker M."/>
        </authorList>
    </citation>
    <scope>NUCLEOTIDE SEQUENCE [LARGE SCALE GENOMIC DNA]</scope>
    <source>
        <strain evidence="1 2">DSM 29486</strain>
    </source>
</reference>
<name>A0A4Q7PK65_9FIRM</name>
<accession>A0A4Q7PK65</accession>